<dbReference type="Proteomes" id="UP000030901">
    <property type="component" value="Chromosome"/>
</dbReference>
<dbReference type="GO" id="GO:0016491">
    <property type="term" value="F:oxidoreductase activity"/>
    <property type="evidence" value="ECO:0007669"/>
    <property type="project" value="InterPro"/>
</dbReference>
<dbReference type="HOGENOM" id="CLU_2861267_0_0_6"/>
<keyword evidence="2" id="KW-1185">Reference proteome</keyword>
<evidence type="ECO:0000313" key="2">
    <source>
        <dbReference type="Proteomes" id="UP000030901"/>
    </source>
</evidence>
<dbReference type="InterPro" id="IPR036812">
    <property type="entry name" value="NAD(P)_OxRdtase_dom_sf"/>
</dbReference>
<dbReference type="InterPro" id="IPR020471">
    <property type="entry name" value="AKR"/>
</dbReference>
<dbReference type="OrthoDB" id="9804790at2"/>
<evidence type="ECO:0000313" key="1">
    <source>
        <dbReference type="EMBL" id="AJA44166.1"/>
    </source>
</evidence>
<dbReference type="STRING" id="1267021.FPB0191_00328"/>
<organism evidence="1 2">
    <name type="scientific">Frischella perrara</name>
    <dbReference type="NCBI Taxonomy" id="1267021"/>
    <lineage>
        <taxon>Bacteria</taxon>
        <taxon>Pseudomonadati</taxon>
        <taxon>Pseudomonadota</taxon>
        <taxon>Gammaproteobacteria</taxon>
        <taxon>Orbales</taxon>
        <taxon>Orbaceae</taxon>
        <taxon>Frischella</taxon>
    </lineage>
</organism>
<dbReference type="AlphaFoldDB" id="A0A0A7S4E8"/>
<proteinExistence type="predicted"/>
<dbReference type="RefSeq" id="WP_039103518.1">
    <property type="nucleotide sequence ID" value="NZ_CP009056.1"/>
</dbReference>
<accession>A0A0A7S4E8</accession>
<dbReference type="Gene3D" id="3.20.20.100">
    <property type="entry name" value="NADP-dependent oxidoreductase domain"/>
    <property type="match status" value="1"/>
</dbReference>
<dbReference type="KEGG" id="fpp:FPB0191_00328"/>
<dbReference type="SUPFAM" id="SSF51430">
    <property type="entry name" value="NAD(P)-linked oxidoreductase"/>
    <property type="match status" value="1"/>
</dbReference>
<dbReference type="EMBL" id="CP009056">
    <property type="protein sequence ID" value="AJA44166.1"/>
    <property type="molecule type" value="Genomic_DNA"/>
</dbReference>
<sequence>MINQVGIHLYLVQQELMDYLQLQNITIEVLAHGRVDDESILSNIANKYHNSPSQITLRWQIKKG</sequence>
<dbReference type="PRINTS" id="PR00069">
    <property type="entry name" value="ALDKETRDTASE"/>
</dbReference>
<protein>
    <submittedName>
        <fullName evidence="1">Uncharacterized protein</fullName>
    </submittedName>
</protein>
<name>A0A0A7S4E8_FRIPE</name>
<reference evidence="1 2" key="1">
    <citation type="journal article" date="2014" name="Appl. Environ. Microbiol.">
        <title>Gut symbionts from distinct hosts exhibit genotoxic activity via divergent colibactin biosynthetic pathways.</title>
        <authorList>
            <person name="Engel P."/>
            <person name="Vizcaino M.I."/>
            <person name="Crawford J.M."/>
        </authorList>
    </citation>
    <scope>NUCLEOTIDE SEQUENCE [LARGE SCALE GENOMIC DNA]</scope>
    <source>
        <strain evidence="1 2">PEB0191</strain>
    </source>
</reference>
<gene>
    <name evidence="1" type="ORF">FPB0191_00328</name>
</gene>